<feature type="compositionally biased region" description="Basic and acidic residues" evidence="1">
    <location>
        <begin position="136"/>
        <end position="168"/>
    </location>
</feature>
<comment type="caution">
    <text evidence="3">The sequence shown here is derived from an EMBL/GenBank/DDBJ whole genome shotgun (WGS) entry which is preliminary data.</text>
</comment>
<dbReference type="EMBL" id="JBCEZU010000123">
    <property type="protein sequence ID" value="KAK9526659.1"/>
    <property type="molecule type" value="Genomic_DNA"/>
</dbReference>
<dbReference type="InterPro" id="IPR025907">
    <property type="entry name" value="Phostensin/Taperin_PP1-bd_dom"/>
</dbReference>
<feature type="region of interest" description="Disordered" evidence="1">
    <location>
        <begin position="970"/>
        <end position="1015"/>
    </location>
</feature>
<organism evidence="3 4">
    <name type="scientific">Zoarces viviparus</name>
    <name type="common">Viviparous eelpout</name>
    <name type="synonym">Blennius viviparus</name>
    <dbReference type="NCBI Taxonomy" id="48416"/>
    <lineage>
        <taxon>Eukaryota</taxon>
        <taxon>Metazoa</taxon>
        <taxon>Chordata</taxon>
        <taxon>Craniata</taxon>
        <taxon>Vertebrata</taxon>
        <taxon>Euteleostomi</taxon>
        <taxon>Actinopterygii</taxon>
        <taxon>Neopterygii</taxon>
        <taxon>Teleostei</taxon>
        <taxon>Neoteleostei</taxon>
        <taxon>Acanthomorphata</taxon>
        <taxon>Eupercaria</taxon>
        <taxon>Perciformes</taxon>
        <taxon>Cottioidei</taxon>
        <taxon>Zoarcales</taxon>
        <taxon>Zoarcidae</taxon>
        <taxon>Zoarcinae</taxon>
        <taxon>Zoarces</taxon>
    </lineage>
</organism>
<feature type="compositionally biased region" description="Basic and acidic residues" evidence="1">
    <location>
        <begin position="857"/>
        <end position="870"/>
    </location>
</feature>
<gene>
    <name evidence="3" type="ORF">VZT92_015344</name>
</gene>
<feature type="region of interest" description="Disordered" evidence="1">
    <location>
        <begin position="312"/>
        <end position="348"/>
    </location>
</feature>
<feature type="compositionally biased region" description="Low complexity" evidence="1">
    <location>
        <begin position="1257"/>
        <end position="1271"/>
    </location>
</feature>
<feature type="region of interest" description="Disordered" evidence="1">
    <location>
        <begin position="843"/>
        <end position="870"/>
    </location>
</feature>
<feature type="region of interest" description="Disordered" evidence="1">
    <location>
        <begin position="606"/>
        <end position="647"/>
    </location>
</feature>
<feature type="region of interest" description="Disordered" evidence="1">
    <location>
        <begin position="182"/>
        <end position="240"/>
    </location>
</feature>
<evidence type="ECO:0000313" key="4">
    <source>
        <dbReference type="Proteomes" id="UP001488805"/>
    </source>
</evidence>
<dbReference type="Pfam" id="PF13914">
    <property type="entry name" value="Phostensin"/>
    <property type="match status" value="1"/>
</dbReference>
<feature type="compositionally biased region" description="Basic and acidic residues" evidence="1">
    <location>
        <begin position="606"/>
        <end position="623"/>
    </location>
</feature>
<feature type="compositionally biased region" description="Basic and acidic residues" evidence="1">
    <location>
        <begin position="800"/>
        <end position="811"/>
    </location>
</feature>
<dbReference type="Proteomes" id="UP001488805">
    <property type="component" value="Unassembled WGS sequence"/>
</dbReference>
<feature type="compositionally biased region" description="Basic and acidic residues" evidence="1">
    <location>
        <begin position="970"/>
        <end position="982"/>
    </location>
</feature>
<dbReference type="GO" id="GO:0019902">
    <property type="term" value="F:phosphatase binding"/>
    <property type="evidence" value="ECO:0007669"/>
    <property type="project" value="InterPro"/>
</dbReference>
<feature type="region of interest" description="Disordered" evidence="1">
    <location>
        <begin position="399"/>
        <end position="445"/>
    </location>
</feature>
<sequence>MSVSSLPEWKQLLLERKRREEEERERREKEEEKKFASMPAWKRGIIQRRKAKQDSIGDREKERDVCLLQVDVRSASDGLSDTDSVVTVNLESEWSLSPDPGLWLDGEVKPASQVSVETIVPFHENPFIRTQSAWRKGRDAEGGNEPEVKEREKDKLIPRSQDGELGRGREIELKIERFRDVSEGREKEMSRDRSQGRERENNNQWKESVKDAARERELLKVRKDEEEKETDPSSSSFSPLVPCLRTIRADNIIIIEQDRKGSDERKARWREAETEWPEEDQQLKRGMKMDLREILAGGGSITEIRASEVLIIKPTASPEERTPEGGRGGRGSGREDGEIQCSMDGRRESLGRELRTDKFWLREKEKERPWGQATVIKDDRKDSLDDNVFVERGGRVSQLLSKFGQHPKPPSRSKSSDNFLRPGRRKLLGDEDDQQSEADGRNMVLKGVPKRSFSFSDRVLCAKENGLDDEGYHARKTRGRIHSDKSALWVDDAGLGKETTAKVKLGCTWLLDKDRFGMQKDGHSKKEDEKGGHRRNEAEMCPSIQHRSEVNKKVEPVDTRALERASDADGDEGFTVASVKNTEGISFARRLTIRQEGKARAEREVKVTGEKSLEKEMSVEKQSEMGGQIEEQVRDKNVSDCRREEGLESTIPPETLRKSHVKSAFTECSSLLCAATDRARDLHRGPEWSGTGPQGPYLPHSVLSQHTEELISKIEKIGDTTIQSIEKGERAPKAAYEMTKGSDQEIGSETLLTDATPRSPKRIAPIGIPPVPLEIQIPRSVFYVAEEMLERKKAVGQSADGKDWEGSKGVERRDSWRIGKPLSRIESLREKIRQRELEKLRQIEAQGGGGSEGAEINDTHTAGDKRDKRGTEIEKEWEAAAQMRKKLVEAERGQEDAAAQTSTTAFDVTQEVSVLKTCLQLPVSVPHSQAIRGEEVASGYATAASEFICDSFQISEDDNDPVKHVEEELRGLRSQQENKEAEREEEAEKELSEEEVEEYTSPLDPVQPLSPLPPHPNSLVAMSRIYKLETVGPRSGLCLRERTVDIPSVHLVKVKPLMSNAQQGDSKTFSGEDICGVQTIQRQIEQFQLKEQETLKSCASPNTLLKDRETKGHPSPRGLLKNQVKDDKKTPEKDHETSESNPNVSPRRVRSPTSQLKQSNQTTTVTPSLLRSQSPDNTLKPSDYAPTPASSPCSPSPAQSPSVSPSPTPSPTLFSIRSASGGQVKRGATITIAPKKAAGRGVTGPTTGSTAVGPKPSKTSSQQAQMTSAAAEPVKKKYPTVEEIEVIGGYQNLDKSCLVKNRETPKRGKVCFDEDQLEQVCEYPSETSMLACTPLPHDLWRVERLQGEEVQEEEADVEGGAIVFKSTRNVGIATGGGLRVGQCHPLLKKHNV</sequence>
<feature type="region of interest" description="Disordered" evidence="1">
    <location>
        <begin position="792"/>
        <end position="811"/>
    </location>
</feature>
<evidence type="ECO:0000259" key="2">
    <source>
        <dbReference type="Pfam" id="PF13914"/>
    </source>
</evidence>
<feature type="compositionally biased region" description="Basic and acidic residues" evidence="1">
    <location>
        <begin position="263"/>
        <end position="273"/>
    </location>
</feature>
<keyword evidence="4" id="KW-1185">Reference proteome</keyword>
<proteinExistence type="predicted"/>
<evidence type="ECO:0000313" key="3">
    <source>
        <dbReference type="EMBL" id="KAK9526659.1"/>
    </source>
</evidence>
<feature type="compositionally biased region" description="Polar residues" evidence="1">
    <location>
        <begin position="1151"/>
        <end position="1180"/>
    </location>
</feature>
<reference evidence="3 4" key="1">
    <citation type="journal article" date="2024" name="Genome Biol. Evol.">
        <title>Chromosome-level genome assembly of the viviparous eelpout Zoarces viviparus.</title>
        <authorList>
            <person name="Fuhrmann N."/>
            <person name="Brasseur M.V."/>
            <person name="Bakowski C.E."/>
            <person name="Podsiadlowski L."/>
            <person name="Prost S."/>
            <person name="Krehenwinkel H."/>
            <person name="Mayer C."/>
        </authorList>
    </citation>
    <scope>NUCLEOTIDE SEQUENCE [LARGE SCALE GENOMIC DNA]</scope>
    <source>
        <strain evidence="3">NO-MEL_2022_Ind0_liver</strain>
    </source>
</reference>
<feature type="compositionally biased region" description="Acidic residues" evidence="1">
    <location>
        <begin position="983"/>
        <end position="998"/>
    </location>
</feature>
<dbReference type="InterPro" id="IPR026671">
    <property type="entry name" value="PPP1R18/Tprn"/>
</dbReference>
<feature type="region of interest" description="Disordered" evidence="1">
    <location>
        <begin position="1100"/>
        <end position="1271"/>
    </location>
</feature>
<feature type="compositionally biased region" description="Basic and acidic residues" evidence="1">
    <location>
        <begin position="182"/>
        <end position="225"/>
    </location>
</feature>
<evidence type="ECO:0000256" key="1">
    <source>
        <dbReference type="SAM" id="MobiDB-lite"/>
    </source>
</evidence>
<feature type="domain" description="Phostensin/Taperin PP1-binding" evidence="2">
    <location>
        <begin position="1219"/>
        <end position="1330"/>
    </location>
</feature>
<feature type="compositionally biased region" description="Basic and acidic residues" evidence="1">
    <location>
        <begin position="631"/>
        <end position="646"/>
    </location>
</feature>
<feature type="region of interest" description="Disordered" evidence="1">
    <location>
        <begin position="128"/>
        <end position="168"/>
    </location>
</feature>
<dbReference type="PANTHER" id="PTHR21685:SF0">
    <property type="entry name" value="PHOSTENSIN"/>
    <property type="match status" value="1"/>
</dbReference>
<name>A0AAW1EZ86_ZOAVI</name>
<feature type="region of interest" description="Disordered" evidence="1">
    <location>
        <begin position="263"/>
        <end position="284"/>
    </location>
</feature>
<feature type="compositionally biased region" description="Low complexity" evidence="1">
    <location>
        <begin position="1185"/>
        <end position="1203"/>
    </location>
</feature>
<accession>A0AAW1EZ86</accession>
<dbReference type="PANTHER" id="PTHR21685">
    <property type="entry name" value="TON-B BOX DOMAIN"/>
    <property type="match status" value="1"/>
</dbReference>
<feature type="compositionally biased region" description="Basic and acidic residues" evidence="1">
    <location>
        <begin position="1123"/>
        <end position="1138"/>
    </location>
</feature>
<protein>
    <recommendedName>
        <fullName evidence="2">Phostensin/Taperin PP1-binding domain-containing protein</fullName>
    </recommendedName>
</protein>